<sequence>MNDSPVAPPVEKEPVLLLGVSYTDLKGQFMTQSNERSKRMNEEWSIDIDSPSVDLVTELVKRKYLNEIDGRDTARCLAVEASGRYETHCVSLQDGSSYLEEKFLFANFNKEGFVKQIKEKWCLNNPNPYTQIILDYFWIPPGWAEEHWTEKFFSTNLPNFASILAPNGCVYLPFQEHTFNMCVKNINKLRKNFSVTFLKKGELDEIALWKHTQDINEDVMQHVYRKKLGQEEEYCILYNFNKIAKDLYTQAALSWLDDIPNTRYIKLRLLSAEELRNVMQLRNTRPFPKTYPGSNLVIPYDGIVIGAEFEEGSKDTKQIEEEKGKVSNKNNVTFRSPNPAN</sequence>
<reference evidence="3" key="1">
    <citation type="journal article" date="2023" name="Commun. Biol.">
        <title>Genome analysis of Parmales, the sister group of diatoms, reveals the evolutionary specialization of diatoms from phago-mixotrophs to photoautotrophs.</title>
        <authorList>
            <person name="Ban H."/>
            <person name="Sato S."/>
            <person name="Yoshikawa S."/>
            <person name="Yamada K."/>
            <person name="Nakamura Y."/>
            <person name="Ichinomiya M."/>
            <person name="Sato N."/>
            <person name="Blanc-Mathieu R."/>
            <person name="Endo H."/>
            <person name="Kuwata A."/>
            <person name="Ogata H."/>
        </authorList>
    </citation>
    <scope>NUCLEOTIDE SEQUENCE [LARGE SCALE GENOMIC DNA]</scope>
</reference>
<dbReference type="EMBL" id="BRYA01000234">
    <property type="protein sequence ID" value="GMI45024.1"/>
    <property type="molecule type" value="Genomic_DNA"/>
</dbReference>
<feature type="region of interest" description="Disordered" evidence="1">
    <location>
        <begin position="314"/>
        <end position="341"/>
    </location>
</feature>
<dbReference type="OrthoDB" id="206148at2759"/>
<feature type="compositionally biased region" description="Polar residues" evidence="1">
    <location>
        <begin position="327"/>
        <end position="341"/>
    </location>
</feature>
<name>A0A9W7LBZ9_9STRA</name>
<proteinExistence type="predicted"/>
<comment type="caution">
    <text evidence="2">The sequence shown here is derived from an EMBL/GenBank/DDBJ whole genome shotgun (WGS) entry which is preliminary data.</text>
</comment>
<evidence type="ECO:0000256" key="1">
    <source>
        <dbReference type="SAM" id="MobiDB-lite"/>
    </source>
</evidence>
<organism evidence="2 3">
    <name type="scientific">Triparma columacea</name>
    <dbReference type="NCBI Taxonomy" id="722753"/>
    <lineage>
        <taxon>Eukaryota</taxon>
        <taxon>Sar</taxon>
        <taxon>Stramenopiles</taxon>
        <taxon>Ochrophyta</taxon>
        <taxon>Bolidophyceae</taxon>
        <taxon>Parmales</taxon>
        <taxon>Triparmaceae</taxon>
        <taxon>Triparma</taxon>
    </lineage>
</organism>
<accession>A0A9W7LBZ9</accession>
<gene>
    <name evidence="2" type="ORF">TrCOL_g7698</name>
</gene>
<keyword evidence="3" id="KW-1185">Reference proteome</keyword>
<dbReference type="AlphaFoldDB" id="A0A9W7LBZ9"/>
<protein>
    <submittedName>
        <fullName evidence="2">Uncharacterized protein</fullName>
    </submittedName>
</protein>
<feature type="compositionally biased region" description="Basic and acidic residues" evidence="1">
    <location>
        <begin position="314"/>
        <end position="325"/>
    </location>
</feature>
<dbReference type="Proteomes" id="UP001165065">
    <property type="component" value="Unassembled WGS sequence"/>
</dbReference>
<evidence type="ECO:0000313" key="2">
    <source>
        <dbReference type="EMBL" id="GMI45024.1"/>
    </source>
</evidence>
<evidence type="ECO:0000313" key="3">
    <source>
        <dbReference type="Proteomes" id="UP001165065"/>
    </source>
</evidence>